<dbReference type="SUPFAM" id="SSF53448">
    <property type="entry name" value="Nucleotide-diphospho-sugar transferases"/>
    <property type="match status" value="1"/>
</dbReference>
<proteinExistence type="predicted"/>
<keyword evidence="2" id="KW-1133">Transmembrane helix</keyword>
<sequence length="473" mass="54274">MGCGHLANFGLSSQRWCREASPGWIAAQAGSFRLHHFTTDEEDGDDETRIAARKSRFYPRLKLAILLLGVAAAAILFVKLVDPSRVTSLTRQSFSYSDSIVPMFSSKKEPGATPVLGESFFDFGMYFPAQGNNFFPLVASYNEPPRHRPKTPLFIPFTRNNAMMRQTVLGYIASGWPREDIIIVDNSGTADANNLKLLSQSNPFFLDYDLFRYRYGVSILQTSVLLNFAQIQNFLIRVAMARHWPYFFWSHMDVGILSHEEETPYLSFYERVLKVLDEAETSRMSGESKWAVKFFNFDYLTLVNVEAWRHIGQWDVFIPYYATDCDAYGRLKMMGYKIDGVNAGHIWDVADLVDNPEEKFFPPSPTKKDDSTNATDDNAPNSERFKSLREELQKIQDEKLSNSKGRNTWQNMQKGGKGEPWTYDPEGFQVAWWEMAEDGRKLYKHKWGVSNCDLLAEKKTLDDMWSEAHKGDD</sequence>
<evidence type="ECO:0000256" key="2">
    <source>
        <dbReference type="SAM" id="Phobius"/>
    </source>
</evidence>
<evidence type="ECO:0000256" key="1">
    <source>
        <dbReference type="SAM" id="MobiDB-lite"/>
    </source>
</evidence>
<dbReference type="InterPro" id="IPR029044">
    <property type="entry name" value="Nucleotide-diphossugar_trans"/>
</dbReference>
<name>A0A2T4C4A5_TRILO</name>
<feature type="compositionally biased region" description="Polar residues" evidence="1">
    <location>
        <begin position="402"/>
        <end position="413"/>
    </location>
</feature>
<dbReference type="EMBL" id="KZ679132">
    <property type="protein sequence ID" value="PTB76354.1"/>
    <property type="molecule type" value="Genomic_DNA"/>
</dbReference>
<feature type="compositionally biased region" description="Basic and acidic residues" evidence="1">
    <location>
        <begin position="383"/>
        <end position="401"/>
    </location>
</feature>
<keyword evidence="2" id="KW-0812">Transmembrane</keyword>
<feature type="compositionally biased region" description="Polar residues" evidence="1">
    <location>
        <begin position="372"/>
        <end position="381"/>
    </location>
</feature>
<accession>A0A2T4C4A5</accession>
<organism evidence="3 4">
    <name type="scientific">Trichoderma longibrachiatum ATCC 18648</name>
    <dbReference type="NCBI Taxonomy" id="983965"/>
    <lineage>
        <taxon>Eukaryota</taxon>
        <taxon>Fungi</taxon>
        <taxon>Dikarya</taxon>
        <taxon>Ascomycota</taxon>
        <taxon>Pezizomycotina</taxon>
        <taxon>Sordariomycetes</taxon>
        <taxon>Hypocreomycetidae</taxon>
        <taxon>Hypocreales</taxon>
        <taxon>Hypocreaceae</taxon>
        <taxon>Trichoderma</taxon>
    </lineage>
</organism>
<keyword evidence="4" id="KW-1185">Reference proteome</keyword>
<dbReference type="OrthoDB" id="3527108at2759"/>
<feature type="region of interest" description="Disordered" evidence="1">
    <location>
        <begin position="358"/>
        <end position="420"/>
    </location>
</feature>
<evidence type="ECO:0000313" key="3">
    <source>
        <dbReference type="EMBL" id="PTB76354.1"/>
    </source>
</evidence>
<gene>
    <name evidence="3" type="ORF">M440DRAFT_1463080</name>
</gene>
<keyword evidence="2" id="KW-0472">Membrane</keyword>
<dbReference type="AlphaFoldDB" id="A0A2T4C4A5"/>
<protein>
    <submittedName>
        <fullName evidence="3">Uncharacterized protein</fullName>
    </submittedName>
</protein>
<feature type="transmembrane region" description="Helical" evidence="2">
    <location>
        <begin position="63"/>
        <end position="81"/>
    </location>
</feature>
<reference evidence="3 4" key="1">
    <citation type="submission" date="2016-07" db="EMBL/GenBank/DDBJ databases">
        <title>Multiple horizontal gene transfer events from other fungi enriched the ability of initially mycotrophic Trichoderma (Ascomycota) to feed on dead plant biomass.</title>
        <authorList>
            <consortium name="DOE Joint Genome Institute"/>
            <person name="Aerts A."/>
            <person name="Atanasova L."/>
            <person name="Chenthamara K."/>
            <person name="Zhang J."/>
            <person name="Grujic M."/>
            <person name="Henrissat B."/>
            <person name="Kuo A."/>
            <person name="Salamov A."/>
            <person name="Lipzen A."/>
            <person name="Labutti K."/>
            <person name="Barry K."/>
            <person name="Miao Y."/>
            <person name="Rahimi M.J."/>
            <person name="Shen Q."/>
            <person name="Grigoriev I.V."/>
            <person name="Kubicek C.P."/>
            <person name="Druzhinina I.S."/>
        </authorList>
    </citation>
    <scope>NUCLEOTIDE SEQUENCE [LARGE SCALE GENOMIC DNA]</scope>
    <source>
        <strain evidence="3 4">ATCC 18648</strain>
    </source>
</reference>
<dbReference type="STRING" id="983965.A0A2T4C4A5"/>
<feature type="compositionally biased region" description="Basic and acidic residues" evidence="1">
    <location>
        <begin position="358"/>
        <end position="371"/>
    </location>
</feature>
<dbReference type="Proteomes" id="UP000240760">
    <property type="component" value="Unassembled WGS sequence"/>
</dbReference>
<evidence type="ECO:0000313" key="4">
    <source>
        <dbReference type="Proteomes" id="UP000240760"/>
    </source>
</evidence>